<evidence type="ECO:0000256" key="11">
    <source>
        <dbReference type="ARBA" id="ARBA00049914"/>
    </source>
</evidence>
<evidence type="ECO:0000256" key="9">
    <source>
        <dbReference type="ARBA" id="ARBA00049883"/>
    </source>
</evidence>
<dbReference type="Gene3D" id="3.40.630.30">
    <property type="match status" value="1"/>
</dbReference>
<dbReference type="HAMAP" id="MF_01886">
    <property type="entry name" value="tRNA_acetyltr_TmcA"/>
    <property type="match status" value="1"/>
</dbReference>
<comment type="similarity">
    <text evidence="12">Belongs to the TmcA family.</text>
</comment>
<dbReference type="Pfam" id="PF05127">
    <property type="entry name" value="NAT10_TcmA_helicase"/>
    <property type="match status" value="1"/>
</dbReference>
<dbReference type="PANTHER" id="PTHR10925">
    <property type="entry name" value="N-ACETYLTRANSFERASE 10"/>
    <property type="match status" value="1"/>
</dbReference>
<dbReference type="SUPFAM" id="SSF52540">
    <property type="entry name" value="P-loop containing nucleoside triphosphate hydrolases"/>
    <property type="match status" value="1"/>
</dbReference>
<keyword evidence="2 12" id="KW-0820">tRNA-binding</keyword>
<keyword evidence="6 12" id="KW-0067">ATP-binding</keyword>
<dbReference type="GO" id="GO:0051392">
    <property type="term" value="F:tRNA cytidine N4-acetyltransferase activity"/>
    <property type="evidence" value="ECO:0007669"/>
    <property type="project" value="UniProtKB-UniRule"/>
</dbReference>
<feature type="binding site" evidence="12">
    <location>
        <position position="200"/>
    </location>
    <ligand>
        <name>ATP</name>
        <dbReference type="ChEBI" id="CHEBI:30616"/>
    </ligand>
</feature>
<dbReference type="InterPro" id="IPR016181">
    <property type="entry name" value="Acyl_CoA_acyltransferase"/>
</dbReference>
<dbReference type="GO" id="GO:0051391">
    <property type="term" value="P:tRNA acetylation"/>
    <property type="evidence" value="ECO:0007669"/>
    <property type="project" value="UniProtKB-UniRule"/>
</dbReference>
<dbReference type="PROSITE" id="PS51186">
    <property type="entry name" value="GNAT"/>
    <property type="match status" value="1"/>
</dbReference>
<comment type="catalytic activity">
    <reaction evidence="9">
        <text>a cytidine in tRNA + acetyl-CoA + ATP + H2O = an N(4)-acetylcytidine in tRNA + ADP + phosphate + CoA + H(+)</text>
        <dbReference type="Rhea" id="RHEA:53876"/>
        <dbReference type="Rhea" id="RHEA-COMP:13670"/>
        <dbReference type="Rhea" id="RHEA-COMP:13671"/>
        <dbReference type="ChEBI" id="CHEBI:15377"/>
        <dbReference type="ChEBI" id="CHEBI:15378"/>
        <dbReference type="ChEBI" id="CHEBI:30616"/>
        <dbReference type="ChEBI" id="CHEBI:43474"/>
        <dbReference type="ChEBI" id="CHEBI:57287"/>
        <dbReference type="ChEBI" id="CHEBI:57288"/>
        <dbReference type="ChEBI" id="CHEBI:74900"/>
        <dbReference type="ChEBI" id="CHEBI:82748"/>
        <dbReference type="ChEBI" id="CHEBI:456216"/>
    </reaction>
</comment>
<keyword evidence="8 12" id="KW-0012">Acyltransferase</keyword>
<evidence type="ECO:0000256" key="5">
    <source>
        <dbReference type="ARBA" id="ARBA00022741"/>
    </source>
</evidence>
<evidence type="ECO:0000256" key="12">
    <source>
        <dbReference type="HAMAP-Rule" id="MF_01886"/>
    </source>
</evidence>
<dbReference type="InterPro" id="IPR000182">
    <property type="entry name" value="GNAT_dom"/>
</dbReference>
<name>A0A6B0T5Z3_9EURY</name>
<keyword evidence="15" id="KW-1185">Reference proteome</keyword>
<evidence type="ECO:0000256" key="1">
    <source>
        <dbReference type="ARBA" id="ARBA00022490"/>
    </source>
</evidence>
<dbReference type="GO" id="GO:0002101">
    <property type="term" value="P:tRNA wobble cytosine modification"/>
    <property type="evidence" value="ECO:0007669"/>
    <property type="project" value="UniProtKB-UniRule"/>
</dbReference>
<sequence>MELAARLRAQARRSDQRRLLVVTGEAESCRERARAALDATDVGPGETTYVGPAGEFHCESVARHEADRLLGQSREAVVIDCHERCEPNTLGKLLGVVSGGGLLVLLAPPLAEWPDRRDGFDRSLAVPPFEVDAVGSTFRTRLVETLREHRGIVVVDADTGEIEVDGRFEAPPRLPDPTPTPPDDSQFPRAAFAACRTADQAAAVSALESLREPGTAVVVESNRGRGKSSAAGLAAGALAHDGTDVLVTAPTRQSAGALFDRAEELLDTLGGVSDAADLSPSTGSGRIRYERPAAAADLPGSPGVVFVDEAAALPVRLLESLLEAPSVAFTTTIHGYEGAGRGFSIRFRDRLADSDHDVSECSLAKPIRYAPADPIEVWSFRALALDAAPAADQLVDAATPESVRYRRLSGAELGADEHLLREVFGLLVAAHYRTDPNDLARLLDAPNVSVHCLFEDGHVAAVALCAREGGFSAELRERVHDGERVRGNLVPDVLTSQLRDRRAGEPVGWRVMRIATHEAVRSRGLGSALLDHVRAAARAADLDYLGVSYGVTPGLAGVWADNGFGTVHLSTTRNDRSGEHSVLMLDPLSPAGEALFDRHSEWFCRRAPAAIRESLSDADPAVVRAACRTARATPALDLSDAEWRHAADTATGRAIFETAPRGPQRLCFRHLVDPTEEPFDADQRELLVRKGVQGQSWERASEAVGFHSEASCKRTMGEIIGRLVDLYGEDRA</sequence>
<dbReference type="Gene3D" id="3.40.50.11040">
    <property type="match status" value="1"/>
</dbReference>
<keyword evidence="1 12" id="KW-0963">Cytoplasm</keyword>
<keyword evidence="3 12" id="KW-0808">Transferase</keyword>
<proteinExistence type="inferred from homology"/>
<organism evidence="14 15">
    <name type="scientific">Halovenus carboxidivorans</name>
    <dbReference type="NCBI Taxonomy" id="2692199"/>
    <lineage>
        <taxon>Archaea</taxon>
        <taxon>Methanobacteriati</taxon>
        <taxon>Methanobacteriota</taxon>
        <taxon>Stenosarchaea group</taxon>
        <taxon>Halobacteria</taxon>
        <taxon>Halobacteriales</taxon>
        <taxon>Haloarculaceae</taxon>
        <taxon>Halovenus</taxon>
    </lineage>
</organism>
<dbReference type="GO" id="GO:1904812">
    <property type="term" value="P:rRNA acetylation involved in maturation of SSU-rRNA"/>
    <property type="evidence" value="ECO:0007669"/>
    <property type="project" value="TreeGrafter"/>
</dbReference>
<evidence type="ECO:0000256" key="6">
    <source>
        <dbReference type="ARBA" id="ARBA00022840"/>
    </source>
</evidence>
<evidence type="ECO:0000259" key="13">
    <source>
        <dbReference type="PROSITE" id="PS51186"/>
    </source>
</evidence>
<dbReference type="InterPro" id="IPR032672">
    <property type="entry name" value="TmcA/NAT10/Kre33"/>
</dbReference>
<keyword evidence="7 12" id="KW-0694">RNA-binding</keyword>
<dbReference type="EMBL" id="WUUT01000003">
    <property type="protein sequence ID" value="MXR51606.1"/>
    <property type="molecule type" value="Genomic_DNA"/>
</dbReference>
<feature type="domain" description="N-acetyltransferase" evidence="13">
    <location>
        <begin position="403"/>
        <end position="589"/>
    </location>
</feature>
<feature type="binding site" evidence="12">
    <location>
        <begin position="514"/>
        <end position="516"/>
    </location>
    <ligand>
        <name>acetyl-CoA</name>
        <dbReference type="ChEBI" id="CHEBI:57288"/>
    </ligand>
</feature>
<dbReference type="InterPro" id="IPR007807">
    <property type="entry name" value="TcmA/NAT10_helicase"/>
</dbReference>
<comment type="catalytic activity">
    <reaction evidence="11">
        <text>a cytidine in mRNA + acetyl-CoA + ATP + H2O = an N(4)-acetylcytidine in mRNA + ADP + phosphate + CoA + H(+)</text>
        <dbReference type="Rhea" id="RHEA:58480"/>
        <dbReference type="Rhea" id="RHEA-COMP:15145"/>
        <dbReference type="Rhea" id="RHEA-COMP:15146"/>
        <dbReference type="ChEBI" id="CHEBI:15377"/>
        <dbReference type="ChEBI" id="CHEBI:15378"/>
        <dbReference type="ChEBI" id="CHEBI:30616"/>
        <dbReference type="ChEBI" id="CHEBI:43474"/>
        <dbReference type="ChEBI" id="CHEBI:57287"/>
        <dbReference type="ChEBI" id="CHEBI:57288"/>
        <dbReference type="ChEBI" id="CHEBI:74900"/>
        <dbReference type="ChEBI" id="CHEBI:82748"/>
        <dbReference type="ChEBI" id="CHEBI:456216"/>
    </reaction>
</comment>
<comment type="function">
    <text evidence="12">Catalyzes the formation of N(4)-acetylcytidine (ac(4)C) at the wobble position of tRNA(Met), by using acetyl-CoA as an acetyl donor and ATP (or GTP).</text>
</comment>
<dbReference type="SUPFAM" id="SSF55729">
    <property type="entry name" value="Acyl-CoA N-acyltransferases (Nat)"/>
    <property type="match status" value="1"/>
</dbReference>
<dbReference type="Pfam" id="PF13718">
    <property type="entry name" value="GNAT_acetyltr_2"/>
    <property type="match status" value="2"/>
</dbReference>
<dbReference type="AlphaFoldDB" id="A0A6B0T5Z3"/>
<dbReference type="PANTHER" id="PTHR10925:SF5">
    <property type="entry name" value="RNA CYTIDINE ACETYLTRANSFERASE"/>
    <property type="match status" value="1"/>
</dbReference>
<dbReference type="GO" id="GO:0005524">
    <property type="term" value="F:ATP binding"/>
    <property type="evidence" value="ECO:0007669"/>
    <property type="project" value="UniProtKB-UniRule"/>
</dbReference>
<dbReference type="InterPro" id="IPR024914">
    <property type="entry name" value="tRNA_acetyltr_TmcA"/>
</dbReference>
<dbReference type="Proteomes" id="UP000466535">
    <property type="component" value="Unassembled WGS sequence"/>
</dbReference>
<dbReference type="GO" id="GO:1990883">
    <property type="term" value="F:18S rRNA cytidine N-acetyltransferase activity"/>
    <property type="evidence" value="ECO:0007669"/>
    <property type="project" value="TreeGrafter"/>
</dbReference>
<dbReference type="GO" id="GO:0005737">
    <property type="term" value="C:cytoplasm"/>
    <property type="evidence" value="ECO:0007669"/>
    <property type="project" value="UniProtKB-SubCell"/>
</dbReference>
<dbReference type="EC" id="2.3.1.193" evidence="12"/>
<dbReference type="NCBIfam" id="NF041296">
    <property type="entry name" value="RNAactase_tcmA_Halo"/>
    <property type="match status" value="1"/>
</dbReference>
<comment type="caution">
    <text evidence="14">The sequence shown here is derived from an EMBL/GenBank/DDBJ whole genome shotgun (WGS) entry which is preliminary data.</text>
</comment>
<comment type="catalytic activity">
    <reaction evidence="12">
        <text>cytidine(34) in elongator tRNA(Met) + acetyl-CoA + ATP + H2O = N(4)-acetylcytidine(34) in elongator tRNA(Met) + ADP + phosphate + CoA + H(+)</text>
        <dbReference type="Rhea" id="RHEA:43788"/>
        <dbReference type="Rhea" id="RHEA-COMP:10693"/>
        <dbReference type="Rhea" id="RHEA-COMP:10694"/>
        <dbReference type="ChEBI" id="CHEBI:15377"/>
        <dbReference type="ChEBI" id="CHEBI:15378"/>
        <dbReference type="ChEBI" id="CHEBI:30616"/>
        <dbReference type="ChEBI" id="CHEBI:43474"/>
        <dbReference type="ChEBI" id="CHEBI:57287"/>
        <dbReference type="ChEBI" id="CHEBI:57288"/>
        <dbReference type="ChEBI" id="CHEBI:74900"/>
        <dbReference type="ChEBI" id="CHEBI:82748"/>
        <dbReference type="ChEBI" id="CHEBI:456216"/>
        <dbReference type="EC" id="2.3.1.193"/>
    </reaction>
</comment>
<evidence type="ECO:0000256" key="8">
    <source>
        <dbReference type="ARBA" id="ARBA00023315"/>
    </source>
</evidence>
<evidence type="ECO:0000256" key="2">
    <source>
        <dbReference type="ARBA" id="ARBA00022555"/>
    </source>
</evidence>
<evidence type="ECO:0000313" key="14">
    <source>
        <dbReference type="EMBL" id="MXR51606.1"/>
    </source>
</evidence>
<dbReference type="RefSeq" id="WP_159763752.1">
    <property type="nucleotide sequence ID" value="NZ_WUUT01000003.1"/>
</dbReference>
<evidence type="ECO:0000256" key="7">
    <source>
        <dbReference type="ARBA" id="ARBA00022884"/>
    </source>
</evidence>
<evidence type="ECO:0000313" key="15">
    <source>
        <dbReference type="Proteomes" id="UP000466535"/>
    </source>
</evidence>
<protein>
    <recommendedName>
        <fullName evidence="12">tRNA(Met) cytidine acetyltransferase TmcA</fullName>
        <ecNumber evidence="12">2.3.1.193</ecNumber>
    </recommendedName>
</protein>
<dbReference type="OrthoDB" id="312894at2157"/>
<reference evidence="14 15" key="1">
    <citation type="submission" date="2019-12" db="EMBL/GenBank/DDBJ databases">
        <title>Isolation and characterization of three novel carbon monoxide-oxidizing members of Halobacteria from salione crusts and soils.</title>
        <authorList>
            <person name="Myers M.R."/>
            <person name="King G.M."/>
        </authorList>
    </citation>
    <scope>NUCLEOTIDE SEQUENCE [LARGE SCALE GENOMIC DNA]</scope>
    <source>
        <strain evidence="14 15">WSH3</strain>
    </source>
</reference>
<dbReference type="InterPro" id="IPR027417">
    <property type="entry name" value="P-loop_NTPase"/>
</dbReference>
<comment type="catalytic activity">
    <reaction evidence="10">
        <text>a cytidine in RNA + acetyl-CoA + ATP + H2O = an N(4)-acetylcytidine in RNA + ADP + phosphate + CoA + H(+)</text>
        <dbReference type="Rhea" id="RHEA:82211"/>
        <dbReference type="Rhea" id="RHEA-COMP:15704"/>
        <dbReference type="Rhea" id="RHEA-COMP:19834"/>
        <dbReference type="ChEBI" id="CHEBI:15377"/>
        <dbReference type="ChEBI" id="CHEBI:15378"/>
        <dbReference type="ChEBI" id="CHEBI:30616"/>
        <dbReference type="ChEBI" id="CHEBI:43474"/>
        <dbReference type="ChEBI" id="CHEBI:57287"/>
        <dbReference type="ChEBI" id="CHEBI:57288"/>
        <dbReference type="ChEBI" id="CHEBI:74900"/>
        <dbReference type="ChEBI" id="CHEBI:82748"/>
        <dbReference type="ChEBI" id="CHEBI:456216"/>
    </reaction>
</comment>
<keyword evidence="4 12" id="KW-0819">tRNA processing</keyword>
<gene>
    <name evidence="12" type="primary">tmcA</name>
    <name evidence="14" type="ORF">GRX03_08320</name>
</gene>
<dbReference type="Pfam" id="PF08351">
    <property type="entry name" value="TmcA_N"/>
    <property type="match status" value="1"/>
</dbReference>
<comment type="subcellular location">
    <subcellularLocation>
        <location evidence="12">Cytoplasm</location>
    </subcellularLocation>
</comment>
<evidence type="ECO:0000256" key="10">
    <source>
        <dbReference type="ARBA" id="ARBA00049889"/>
    </source>
</evidence>
<evidence type="ECO:0000256" key="3">
    <source>
        <dbReference type="ARBA" id="ARBA00022679"/>
    </source>
</evidence>
<dbReference type="Gene3D" id="3.40.50.300">
    <property type="entry name" value="P-loop containing nucleotide triphosphate hydrolases"/>
    <property type="match status" value="1"/>
</dbReference>
<feature type="binding site" evidence="12">
    <location>
        <position position="368"/>
    </location>
    <ligand>
        <name>ATP</name>
        <dbReference type="ChEBI" id="CHEBI:30616"/>
    </ligand>
</feature>
<evidence type="ECO:0000256" key="4">
    <source>
        <dbReference type="ARBA" id="ARBA00022694"/>
    </source>
</evidence>
<dbReference type="InterPro" id="IPR013562">
    <property type="entry name" value="TmcA/NAT10_N"/>
</dbReference>
<accession>A0A6B0T5Z3</accession>
<dbReference type="GO" id="GO:0000049">
    <property type="term" value="F:tRNA binding"/>
    <property type="evidence" value="ECO:0007669"/>
    <property type="project" value="UniProtKB-UniRule"/>
</dbReference>
<dbReference type="InterPro" id="IPR053477">
    <property type="entry name" value="tRNA_Cytidine_AcTrnsfr"/>
</dbReference>
<keyword evidence="5 12" id="KW-0547">Nucleotide-binding</keyword>
<comment type="caution">
    <text evidence="12">Lacks conserved residue(s) required for the propagation of feature annotation.</text>
</comment>